<keyword evidence="2" id="KW-1185">Reference proteome</keyword>
<gene>
    <name evidence="1" type="ORF">FXN61_19105</name>
</gene>
<sequence>MTTHETERDLLGGLSPTAWDKMADGHFYSTSTWLSHCASYPGASCGAAVAGSAAVPIVRFDGPPPGNYHWADLLAKRELPVVPIDGLLVGSRLAYQSHLLGDRSPTALSGLVAEVRALATEQPAVAMYLSTSDVLALHAAGVRATPVLLEPDAWLDVPEGGWDAWLQSLPSKRRVSVRREVRLFEEAGLKITHVALEECWDRLPPVANSMAIKYGYSARTPDFIKEFARYRESSGAVAQVALCTKGDNDDLLGFCMYYKHGDTIFLRWASFDYDLLTGNMEYFNLTYYTHIRLADRAGTRRLHAGKGAVDAKVFRGAHLRPLWMLDLSENSPHEQAEGDIRRHNARLLADLEADKRMSRAITDRAEWSVFC</sequence>
<dbReference type="EMBL" id="VSRL01000065">
    <property type="protein sequence ID" value="NKE58804.1"/>
    <property type="molecule type" value="Genomic_DNA"/>
</dbReference>
<accession>A0ABX1FJ82</accession>
<dbReference type="InterPro" id="IPR016181">
    <property type="entry name" value="Acyl_CoA_acyltransferase"/>
</dbReference>
<dbReference type="Gene3D" id="3.40.630.30">
    <property type="match status" value="1"/>
</dbReference>
<name>A0ABX1FJ82_9PSEU</name>
<evidence type="ECO:0000313" key="1">
    <source>
        <dbReference type="EMBL" id="NKE58804.1"/>
    </source>
</evidence>
<dbReference type="RefSeq" id="WP_167975462.1">
    <property type="nucleotide sequence ID" value="NZ_VSRL01000065.1"/>
</dbReference>
<dbReference type="Proteomes" id="UP001515943">
    <property type="component" value="Unassembled WGS sequence"/>
</dbReference>
<protein>
    <submittedName>
        <fullName evidence="1">GNAT family N-acetyltransferase</fullName>
    </submittedName>
</protein>
<organism evidence="1 2">
    <name type="scientific">Lentzea indica</name>
    <dbReference type="NCBI Taxonomy" id="2604800"/>
    <lineage>
        <taxon>Bacteria</taxon>
        <taxon>Bacillati</taxon>
        <taxon>Actinomycetota</taxon>
        <taxon>Actinomycetes</taxon>
        <taxon>Pseudonocardiales</taxon>
        <taxon>Pseudonocardiaceae</taxon>
        <taxon>Lentzea</taxon>
    </lineage>
</organism>
<comment type="caution">
    <text evidence="1">The sequence shown here is derived from an EMBL/GenBank/DDBJ whole genome shotgun (WGS) entry which is preliminary data.</text>
</comment>
<reference evidence="1 2" key="1">
    <citation type="submission" date="2019-08" db="EMBL/GenBank/DDBJ databases">
        <title>Lentzea from Indian Himalayas.</title>
        <authorList>
            <person name="Mandal S."/>
            <person name="Mallick Gupta A."/>
            <person name="Maiti P.K."/>
            <person name="Sarkar J."/>
            <person name="Mandal S."/>
        </authorList>
    </citation>
    <scope>NUCLEOTIDE SEQUENCE [LARGE SCALE GENOMIC DNA]</scope>
    <source>
        <strain evidence="1 2">PSKA42</strain>
    </source>
</reference>
<proteinExistence type="predicted"/>
<dbReference type="SUPFAM" id="SSF55729">
    <property type="entry name" value="Acyl-CoA N-acyltransferases (Nat)"/>
    <property type="match status" value="1"/>
</dbReference>
<evidence type="ECO:0000313" key="2">
    <source>
        <dbReference type="Proteomes" id="UP001515943"/>
    </source>
</evidence>